<comment type="caution">
    <text evidence="1">The sequence shown here is derived from an EMBL/GenBank/DDBJ whole genome shotgun (WGS) entry which is preliminary data.</text>
</comment>
<protein>
    <submittedName>
        <fullName evidence="1">Uncharacterized protein</fullName>
    </submittedName>
</protein>
<dbReference type="Proteomes" id="UP000828390">
    <property type="component" value="Unassembled WGS sequence"/>
</dbReference>
<proteinExistence type="predicted"/>
<sequence>MRVTMSSPGFLVGSTRTVCVTRNIPRPLDCSRGLGCRRLSGRVGLATWWFPAGSVFAIPFPRRRGILLLAWRSTFYGWEVGSLATLL</sequence>
<dbReference type="EMBL" id="JAIWYP010000012">
    <property type="protein sequence ID" value="KAH3727986.1"/>
    <property type="molecule type" value="Genomic_DNA"/>
</dbReference>
<keyword evidence="2" id="KW-1185">Reference proteome</keyword>
<accession>A0A9D4CPR6</accession>
<evidence type="ECO:0000313" key="2">
    <source>
        <dbReference type="Proteomes" id="UP000828390"/>
    </source>
</evidence>
<gene>
    <name evidence="1" type="ORF">DPMN_053932</name>
</gene>
<organism evidence="1 2">
    <name type="scientific">Dreissena polymorpha</name>
    <name type="common">Zebra mussel</name>
    <name type="synonym">Mytilus polymorpha</name>
    <dbReference type="NCBI Taxonomy" id="45954"/>
    <lineage>
        <taxon>Eukaryota</taxon>
        <taxon>Metazoa</taxon>
        <taxon>Spiralia</taxon>
        <taxon>Lophotrochozoa</taxon>
        <taxon>Mollusca</taxon>
        <taxon>Bivalvia</taxon>
        <taxon>Autobranchia</taxon>
        <taxon>Heteroconchia</taxon>
        <taxon>Euheterodonta</taxon>
        <taxon>Imparidentia</taxon>
        <taxon>Neoheterodontei</taxon>
        <taxon>Myida</taxon>
        <taxon>Dreissenoidea</taxon>
        <taxon>Dreissenidae</taxon>
        <taxon>Dreissena</taxon>
    </lineage>
</organism>
<reference evidence="1" key="2">
    <citation type="submission" date="2020-11" db="EMBL/GenBank/DDBJ databases">
        <authorList>
            <person name="McCartney M.A."/>
            <person name="Auch B."/>
            <person name="Kono T."/>
            <person name="Mallez S."/>
            <person name="Becker A."/>
            <person name="Gohl D.M."/>
            <person name="Silverstein K.A.T."/>
            <person name="Koren S."/>
            <person name="Bechman K.B."/>
            <person name="Herman A."/>
            <person name="Abrahante J.E."/>
            <person name="Garbe J."/>
        </authorList>
    </citation>
    <scope>NUCLEOTIDE SEQUENCE</scope>
    <source>
        <strain evidence="1">Duluth1</strain>
        <tissue evidence="1">Whole animal</tissue>
    </source>
</reference>
<dbReference type="AlphaFoldDB" id="A0A9D4CPR6"/>
<name>A0A9D4CPR6_DREPO</name>
<reference evidence="1" key="1">
    <citation type="journal article" date="2019" name="bioRxiv">
        <title>The Genome of the Zebra Mussel, Dreissena polymorpha: A Resource for Invasive Species Research.</title>
        <authorList>
            <person name="McCartney M.A."/>
            <person name="Auch B."/>
            <person name="Kono T."/>
            <person name="Mallez S."/>
            <person name="Zhang Y."/>
            <person name="Obille A."/>
            <person name="Becker A."/>
            <person name="Abrahante J.E."/>
            <person name="Garbe J."/>
            <person name="Badalamenti J.P."/>
            <person name="Herman A."/>
            <person name="Mangelson H."/>
            <person name="Liachko I."/>
            <person name="Sullivan S."/>
            <person name="Sone E.D."/>
            <person name="Koren S."/>
            <person name="Silverstein K.A.T."/>
            <person name="Beckman K.B."/>
            <person name="Gohl D.M."/>
        </authorList>
    </citation>
    <scope>NUCLEOTIDE SEQUENCE</scope>
    <source>
        <strain evidence="1">Duluth1</strain>
        <tissue evidence="1">Whole animal</tissue>
    </source>
</reference>
<evidence type="ECO:0000313" key="1">
    <source>
        <dbReference type="EMBL" id="KAH3727986.1"/>
    </source>
</evidence>